<reference evidence="3" key="1">
    <citation type="journal article" date="2020" name="G3 (Bethesda)">
        <title>High-Quality Assemblies for Three Invasive Social Wasps from the &lt;i&gt;Vespula&lt;/i&gt; Genus.</title>
        <authorList>
            <person name="Harrop T.W.R."/>
            <person name="Guhlin J."/>
            <person name="McLaughlin G.M."/>
            <person name="Permina E."/>
            <person name="Stockwell P."/>
            <person name="Gilligan J."/>
            <person name="Le Lec M.F."/>
            <person name="Gruber M.A.M."/>
            <person name="Quinn O."/>
            <person name="Lovegrove M."/>
            <person name="Duncan E.J."/>
            <person name="Remnant E.J."/>
            <person name="Van Eeckhoven J."/>
            <person name="Graham B."/>
            <person name="Knapp R.A."/>
            <person name="Langford K.W."/>
            <person name="Kronenberg Z."/>
            <person name="Press M.O."/>
            <person name="Eacker S.M."/>
            <person name="Wilson-Rankin E.E."/>
            <person name="Purcell J."/>
            <person name="Lester P.J."/>
            <person name="Dearden P.K."/>
        </authorList>
    </citation>
    <scope>NUCLEOTIDE SEQUENCE</scope>
    <source>
        <strain evidence="3">Volc-1</strain>
    </source>
</reference>
<dbReference type="PANTHER" id="PTHR22803">
    <property type="entry name" value="MANNOSE, PHOSPHOLIPASE, LECTIN RECEPTOR RELATED"/>
    <property type="match status" value="1"/>
</dbReference>
<dbReference type="Gene3D" id="3.10.100.10">
    <property type="entry name" value="Mannose-Binding Protein A, subunit A"/>
    <property type="match status" value="1"/>
</dbReference>
<keyword evidence="4" id="KW-1185">Reference proteome</keyword>
<dbReference type="EMBL" id="JACSDY010000018">
    <property type="protein sequence ID" value="KAF7399966.1"/>
    <property type="molecule type" value="Genomic_DNA"/>
</dbReference>
<sequence>MSGLLLFTYISFFIIFVVRSSPLKRNVSESAALSSLNELCCPFLRNGTSSTETNDNPMNFPISHGTTWKCNFVGNKHRRDDYHHSPGIGSHKLHTRGKTWNEARKICIEEGGHLAVINSIAEANVLSDLFNRSSSFTDATYSNQMYLGIHDIFVEGDWVTIHDESLLKSGYSAWTDKWGGQPDNSGSIQNCGTMLEDGTLDDVACDIPVAFFCEIPDV</sequence>
<evidence type="ECO:0000259" key="2">
    <source>
        <dbReference type="PROSITE" id="PS50041"/>
    </source>
</evidence>
<accession>A0A834K4K8</accession>
<dbReference type="Pfam" id="PF00059">
    <property type="entry name" value="Lectin_C"/>
    <property type="match status" value="1"/>
</dbReference>
<dbReference type="AlphaFoldDB" id="A0A834K4K8"/>
<protein>
    <recommendedName>
        <fullName evidence="2">C-type lectin domain-containing protein</fullName>
    </recommendedName>
</protein>
<evidence type="ECO:0000256" key="1">
    <source>
        <dbReference type="SAM" id="SignalP"/>
    </source>
</evidence>
<feature type="chain" id="PRO_5032690276" description="C-type lectin domain-containing protein" evidence="1">
    <location>
        <begin position="21"/>
        <end position="218"/>
    </location>
</feature>
<dbReference type="InterPro" id="IPR016187">
    <property type="entry name" value="CTDL_fold"/>
</dbReference>
<dbReference type="SUPFAM" id="SSF56436">
    <property type="entry name" value="C-type lectin-like"/>
    <property type="match status" value="1"/>
</dbReference>
<organism evidence="3 4">
    <name type="scientific">Vespula pensylvanica</name>
    <name type="common">Western yellow jacket</name>
    <name type="synonym">Wasp</name>
    <dbReference type="NCBI Taxonomy" id="30213"/>
    <lineage>
        <taxon>Eukaryota</taxon>
        <taxon>Metazoa</taxon>
        <taxon>Ecdysozoa</taxon>
        <taxon>Arthropoda</taxon>
        <taxon>Hexapoda</taxon>
        <taxon>Insecta</taxon>
        <taxon>Pterygota</taxon>
        <taxon>Neoptera</taxon>
        <taxon>Endopterygota</taxon>
        <taxon>Hymenoptera</taxon>
        <taxon>Apocrita</taxon>
        <taxon>Aculeata</taxon>
        <taxon>Vespoidea</taxon>
        <taxon>Vespidae</taxon>
        <taxon>Vespinae</taxon>
        <taxon>Vespula</taxon>
    </lineage>
</organism>
<feature type="domain" description="C-type lectin" evidence="2">
    <location>
        <begin position="91"/>
        <end position="214"/>
    </location>
</feature>
<comment type="caution">
    <text evidence="3">The sequence shown here is derived from an EMBL/GenBank/DDBJ whole genome shotgun (WGS) entry which is preliminary data.</text>
</comment>
<gene>
    <name evidence="3" type="ORF">H0235_015703</name>
</gene>
<dbReference type="InterPro" id="IPR050111">
    <property type="entry name" value="C-type_lectin/snaclec_domain"/>
</dbReference>
<keyword evidence="1" id="KW-0732">Signal</keyword>
<dbReference type="PROSITE" id="PS50041">
    <property type="entry name" value="C_TYPE_LECTIN_2"/>
    <property type="match status" value="1"/>
</dbReference>
<dbReference type="InterPro" id="IPR016186">
    <property type="entry name" value="C-type_lectin-like/link_sf"/>
</dbReference>
<dbReference type="SMART" id="SM00034">
    <property type="entry name" value="CLECT"/>
    <property type="match status" value="1"/>
</dbReference>
<dbReference type="CDD" id="cd00037">
    <property type="entry name" value="CLECT"/>
    <property type="match status" value="1"/>
</dbReference>
<dbReference type="OrthoDB" id="7357196at2759"/>
<evidence type="ECO:0000313" key="4">
    <source>
        <dbReference type="Proteomes" id="UP000600918"/>
    </source>
</evidence>
<dbReference type="InterPro" id="IPR001304">
    <property type="entry name" value="C-type_lectin-like"/>
</dbReference>
<dbReference type="Proteomes" id="UP000600918">
    <property type="component" value="Unassembled WGS sequence"/>
</dbReference>
<proteinExistence type="predicted"/>
<feature type="signal peptide" evidence="1">
    <location>
        <begin position="1"/>
        <end position="20"/>
    </location>
</feature>
<evidence type="ECO:0000313" key="3">
    <source>
        <dbReference type="EMBL" id="KAF7399966.1"/>
    </source>
</evidence>
<name>A0A834K4K8_VESPE</name>